<organism evidence="1 2">
    <name type="scientific">Flavobacterium rhizosphaerae</name>
    <dbReference type="NCBI Taxonomy" id="3163298"/>
    <lineage>
        <taxon>Bacteria</taxon>
        <taxon>Pseudomonadati</taxon>
        <taxon>Bacteroidota</taxon>
        <taxon>Flavobacteriia</taxon>
        <taxon>Flavobacteriales</taxon>
        <taxon>Flavobacteriaceae</taxon>
        <taxon>Flavobacterium</taxon>
    </lineage>
</organism>
<protein>
    <submittedName>
        <fullName evidence="1">Uncharacterized protein</fullName>
    </submittedName>
</protein>
<evidence type="ECO:0000313" key="1">
    <source>
        <dbReference type="EMBL" id="MFL9845338.1"/>
    </source>
</evidence>
<dbReference type="EMBL" id="JBELPZ010000015">
    <property type="protein sequence ID" value="MFL9845338.1"/>
    <property type="molecule type" value="Genomic_DNA"/>
</dbReference>
<dbReference type="RefSeq" id="WP_408085619.1">
    <property type="nucleotide sequence ID" value="NZ_JBELPZ010000015.1"/>
</dbReference>
<dbReference type="Proteomes" id="UP001629156">
    <property type="component" value="Unassembled WGS sequence"/>
</dbReference>
<gene>
    <name evidence="1" type="ORF">ABS766_13000</name>
</gene>
<evidence type="ECO:0000313" key="2">
    <source>
        <dbReference type="Proteomes" id="UP001629156"/>
    </source>
</evidence>
<sequence length="126" mass="14575">MKVSMRIFILFIITLLYQNIWGVPVVWNREVSVPLHVTGNKFQDTNFHTNKQAALLPSSLFNTESAIPAVKQNPQPGKLPYSKACFSRYTASKLFKSTGCRYLAFCKSMSIRFARTDIIFPFHYFW</sequence>
<comment type="caution">
    <text evidence="1">The sequence shown here is derived from an EMBL/GenBank/DDBJ whole genome shotgun (WGS) entry which is preliminary data.</text>
</comment>
<name>A0ABW8YYJ4_9FLAO</name>
<reference evidence="1 2" key="1">
    <citation type="submission" date="2024-06" db="EMBL/GenBank/DDBJ databases">
        <authorList>
            <person name="Kaempfer P."/>
            <person name="Viver T."/>
        </authorList>
    </citation>
    <scope>NUCLEOTIDE SEQUENCE [LARGE SCALE GENOMIC DNA]</scope>
    <source>
        <strain evidence="1 2">ST-119</strain>
    </source>
</reference>
<accession>A0ABW8YYJ4</accession>
<proteinExistence type="predicted"/>
<keyword evidence="2" id="KW-1185">Reference proteome</keyword>